<proteinExistence type="predicted"/>
<comment type="caution">
    <text evidence="2">The sequence shown here is derived from an EMBL/GenBank/DDBJ whole genome shotgun (WGS) entry which is preliminary data.</text>
</comment>
<dbReference type="AlphaFoldDB" id="A0A229VUG8"/>
<organism evidence="2 3">
    <name type="scientific">Bifidobacterium vansinderenii</name>
    <dbReference type="NCBI Taxonomy" id="1984871"/>
    <lineage>
        <taxon>Bacteria</taxon>
        <taxon>Bacillati</taxon>
        <taxon>Actinomycetota</taxon>
        <taxon>Actinomycetes</taxon>
        <taxon>Bifidobacteriales</taxon>
        <taxon>Bifidobacteriaceae</taxon>
        <taxon>Bifidobacterium</taxon>
    </lineage>
</organism>
<sequence>MSDTKSAYSDASRHYVEDVVPSSPKEQERYQRAKEREARHNDDWLERSVNINDITDKFTPGAIGRKKGYKIKYVGKDYIVLADMIAGYLRIIDKHAGGFVTLDGKVSKNDKETHFKIRKRKDM</sequence>
<dbReference type="OrthoDB" id="2002806at2"/>
<protein>
    <submittedName>
        <fullName evidence="2">Uncharacterized protein</fullName>
    </submittedName>
</protein>
<name>A0A229VUG8_9BIFI</name>
<gene>
    <name evidence="2" type="ORF">Tam10B_2534</name>
</gene>
<evidence type="ECO:0000313" key="3">
    <source>
        <dbReference type="Proteomes" id="UP000215433"/>
    </source>
</evidence>
<dbReference type="Proteomes" id="UP000215433">
    <property type="component" value="Unassembled WGS sequence"/>
</dbReference>
<accession>A0A229VUG8</accession>
<dbReference type="EMBL" id="NEWD01000061">
    <property type="protein sequence ID" value="OXM99231.1"/>
    <property type="molecule type" value="Genomic_DNA"/>
</dbReference>
<evidence type="ECO:0000256" key="1">
    <source>
        <dbReference type="SAM" id="MobiDB-lite"/>
    </source>
</evidence>
<feature type="region of interest" description="Disordered" evidence="1">
    <location>
        <begin position="1"/>
        <end position="39"/>
    </location>
</feature>
<reference evidence="2 3" key="1">
    <citation type="submission" date="2017-05" db="EMBL/GenBank/DDBJ databases">
        <title>Bifidobacterium vansinderenii sp. nov.</title>
        <authorList>
            <person name="Lugli G.A."/>
            <person name="Duranti S."/>
            <person name="Mangifesta M."/>
        </authorList>
    </citation>
    <scope>NUCLEOTIDE SEQUENCE [LARGE SCALE GENOMIC DNA]</scope>
    <source>
        <strain evidence="2 3">Tam10B</strain>
    </source>
</reference>
<feature type="compositionally biased region" description="Basic and acidic residues" evidence="1">
    <location>
        <begin position="25"/>
        <end position="39"/>
    </location>
</feature>
<keyword evidence="3" id="KW-1185">Reference proteome</keyword>
<evidence type="ECO:0000313" key="2">
    <source>
        <dbReference type="EMBL" id="OXM99231.1"/>
    </source>
</evidence>